<dbReference type="AlphaFoldDB" id="A0A917SGK5"/>
<dbReference type="Gene3D" id="1.10.1740.10">
    <property type="match status" value="1"/>
</dbReference>
<comment type="similarity">
    <text evidence="1">Belongs to the sigma-70 factor family. ECF subfamily.</text>
</comment>
<sequence>MSSTTPHVEAEAYRGELLGYCYRYFGCYAEAADAVQETMARAWQHADGFDGRSSLRTWLYRIATNVCLDMKKAPQRRSLPTDLSSPGQVPDDPRSLTTRADTTWIGPISDDYLADPANTVERRDSVRLAFIAVLQLLPPRQRALLILRDVLDWSAQECAELLDISVASVNSALARARRTIAARDQNPVPDPDQDHDQQLLAAYVAAFAAYDVDRLVGLLTEDASFSMPPYELWLRSSAAIEQWWRGPGQICRNSRLITTGANRQPAVAVYHDVGDGRWEPFALHVLDTGRGRIVGITHFMGPTAFAEFGLPPEVIEINDPAQRSVRGVGVV</sequence>
<keyword evidence="10" id="KW-1185">Reference proteome</keyword>
<keyword evidence="9" id="KW-0240">DNA-directed RNA polymerase</keyword>
<dbReference type="NCBIfam" id="NF006089">
    <property type="entry name" value="PRK08241.1"/>
    <property type="match status" value="1"/>
</dbReference>
<evidence type="ECO:0000313" key="9">
    <source>
        <dbReference type="EMBL" id="GGL77677.1"/>
    </source>
</evidence>
<dbReference type="Pfam" id="PF04542">
    <property type="entry name" value="Sigma70_r2"/>
    <property type="match status" value="1"/>
</dbReference>
<evidence type="ECO:0000313" key="10">
    <source>
        <dbReference type="Proteomes" id="UP000613840"/>
    </source>
</evidence>
<dbReference type="PANTHER" id="PTHR43133:SF65">
    <property type="entry name" value="ECF RNA POLYMERASE SIGMA FACTOR SIGG"/>
    <property type="match status" value="1"/>
</dbReference>
<dbReference type="GO" id="GO:0003677">
    <property type="term" value="F:DNA binding"/>
    <property type="evidence" value="ECO:0007669"/>
    <property type="project" value="InterPro"/>
</dbReference>
<keyword evidence="3" id="KW-0805">Transcription regulation</keyword>
<evidence type="ECO:0000256" key="5">
    <source>
        <dbReference type="ARBA" id="ARBA00023163"/>
    </source>
</evidence>
<organism evidence="9 10">
    <name type="scientific">Microlunatus endophyticus</name>
    <dbReference type="NCBI Taxonomy" id="1716077"/>
    <lineage>
        <taxon>Bacteria</taxon>
        <taxon>Bacillati</taxon>
        <taxon>Actinomycetota</taxon>
        <taxon>Actinomycetes</taxon>
        <taxon>Propionibacteriales</taxon>
        <taxon>Propionibacteriaceae</taxon>
        <taxon>Microlunatus</taxon>
    </lineage>
</organism>
<dbReference type="CDD" id="cd06171">
    <property type="entry name" value="Sigma70_r4"/>
    <property type="match status" value="1"/>
</dbReference>
<protein>
    <submittedName>
        <fullName evidence="9">DNA-directed RNA polymerase sigma-70 factor</fullName>
    </submittedName>
</protein>
<dbReference type="Proteomes" id="UP000613840">
    <property type="component" value="Unassembled WGS sequence"/>
</dbReference>
<dbReference type="RefSeq" id="WP_188897135.1">
    <property type="nucleotide sequence ID" value="NZ_BMMZ01000012.1"/>
</dbReference>
<dbReference type="InterPro" id="IPR039425">
    <property type="entry name" value="RNA_pol_sigma-70-like"/>
</dbReference>
<dbReference type="InterPro" id="IPR013324">
    <property type="entry name" value="RNA_pol_sigma_r3/r4-like"/>
</dbReference>
<proteinExistence type="inferred from homology"/>
<dbReference type="GO" id="GO:0016987">
    <property type="term" value="F:sigma factor activity"/>
    <property type="evidence" value="ECO:0007669"/>
    <property type="project" value="UniProtKB-KW"/>
</dbReference>
<dbReference type="Gene3D" id="3.10.450.50">
    <property type="match status" value="1"/>
</dbReference>
<dbReference type="InterPro" id="IPR036388">
    <property type="entry name" value="WH-like_DNA-bd_sf"/>
</dbReference>
<dbReference type="Pfam" id="PF08281">
    <property type="entry name" value="Sigma70_r4_2"/>
    <property type="match status" value="1"/>
</dbReference>
<dbReference type="InterPro" id="IPR014284">
    <property type="entry name" value="RNA_pol_sigma-70_dom"/>
</dbReference>
<dbReference type="InterPro" id="IPR007627">
    <property type="entry name" value="RNA_pol_sigma70_r2"/>
</dbReference>
<keyword evidence="4" id="KW-0731">Sigma factor</keyword>
<dbReference type="Gene3D" id="1.10.10.10">
    <property type="entry name" value="Winged helix-like DNA-binding domain superfamily/Winged helix DNA-binding domain"/>
    <property type="match status" value="1"/>
</dbReference>
<dbReference type="PANTHER" id="PTHR43133">
    <property type="entry name" value="RNA POLYMERASE ECF-TYPE SIGMA FACTO"/>
    <property type="match status" value="1"/>
</dbReference>
<evidence type="ECO:0000259" key="7">
    <source>
        <dbReference type="Pfam" id="PF04542"/>
    </source>
</evidence>
<evidence type="ECO:0000256" key="3">
    <source>
        <dbReference type="ARBA" id="ARBA00023015"/>
    </source>
</evidence>
<dbReference type="EMBL" id="BMMZ01000012">
    <property type="protein sequence ID" value="GGL77677.1"/>
    <property type="molecule type" value="Genomic_DNA"/>
</dbReference>
<reference evidence="9" key="2">
    <citation type="submission" date="2020-09" db="EMBL/GenBank/DDBJ databases">
        <authorList>
            <person name="Sun Q."/>
            <person name="Zhou Y."/>
        </authorList>
    </citation>
    <scope>NUCLEOTIDE SEQUENCE</scope>
    <source>
        <strain evidence="9">CGMCC 4.7306</strain>
    </source>
</reference>
<comment type="caution">
    <text evidence="9">The sequence shown here is derived from an EMBL/GenBank/DDBJ whole genome shotgun (WGS) entry which is preliminary data.</text>
</comment>
<feature type="region of interest" description="Disordered" evidence="6">
    <location>
        <begin position="77"/>
        <end position="99"/>
    </location>
</feature>
<dbReference type="GO" id="GO:0000428">
    <property type="term" value="C:DNA-directed RNA polymerase complex"/>
    <property type="evidence" value="ECO:0007669"/>
    <property type="project" value="UniProtKB-KW"/>
</dbReference>
<gene>
    <name evidence="9" type="ORF">GCM10011575_39870</name>
</gene>
<feature type="domain" description="RNA polymerase sigma factor 70 region 4 type 2" evidence="8">
    <location>
        <begin position="128"/>
        <end position="179"/>
    </location>
</feature>
<dbReference type="NCBIfam" id="TIGR02960">
    <property type="entry name" value="SigX5"/>
    <property type="match status" value="1"/>
</dbReference>
<name>A0A917SGK5_9ACTN</name>
<evidence type="ECO:0000256" key="1">
    <source>
        <dbReference type="ARBA" id="ARBA00010641"/>
    </source>
</evidence>
<evidence type="ECO:0000256" key="2">
    <source>
        <dbReference type="ARBA" id="ARBA00011344"/>
    </source>
</evidence>
<accession>A0A917SGK5</accession>
<evidence type="ECO:0000256" key="6">
    <source>
        <dbReference type="SAM" id="MobiDB-lite"/>
    </source>
</evidence>
<dbReference type="SUPFAM" id="SSF88946">
    <property type="entry name" value="Sigma2 domain of RNA polymerase sigma factors"/>
    <property type="match status" value="1"/>
</dbReference>
<dbReference type="GO" id="GO:0006352">
    <property type="term" value="P:DNA-templated transcription initiation"/>
    <property type="evidence" value="ECO:0007669"/>
    <property type="project" value="InterPro"/>
</dbReference>
<dbReference type="InterPro" id="IPR013249">
    <property type="entry name" value="RNA_pol_sigma70_r4_t2"/>
</dbReference>
<evidence type="ECO:0000256" key="4">
    <source>
        <dbReference type="ARBA" id="ARBA00023082"/>
    </source>
</evidence>
<comment type="subunit">
    <text evidence="2">Interacts transiently with the RNA polymerase catalytic core formed by RpoA, RpoB, RpoC and RpoZ (2 alpha, 1 beta, 1 beta' and 1 omega subunit) to form the RNA polymerase holoenzyme that can initiate transcription.</text>
</comment>
<feature type="domain" description="RNA polymerase sigma-70 region 2" evidence="7">
    <location>
        <begin position="11"/>
        <end position="73"/>
    </location>
</feature>
<dbReference type="NCBIfam" id="TIGR02937">
    <property type="entry name" value="sigma70-ECF"/>
    <property type="match status" value="1"/>
</dbReference>
<dbReference type="InterPro" id="IPR032710">
    <property type="entry name" value="NTF2-like_dom_sf"/>
</dbReference>
<reference evidence="9" key="1">
    <citation type="journal article" date="2014" name="Int. J. Syst. Evol. Microbiol.">
        <title>Complete genome sequence of Corynebacterium casei LMG S-19264T (=DSM 44701T), isolated from a smear-ripened cheese.</title>
        <authorList>
            <consortium name="US DOE Joint Genome Institute (JGI-PGF)"/>
            <person name="Walter F."/>
            <person name="Albersmeier A."/>
            <person name="Kalinowski J."/>
            <person name="Ruckert C."/>
        </authorList>
    </citation>
    <scope>NUCLEOTIDE SEQUENCE</scope>
    <source>
        <strain evidence="9">CGMCC 4.7306</strain>
    </source>
</reference>
<dbReference type="SUPFAM" id="SSF88659">
    <property type="entry name" value="Sigma3 and sigma4 domains of RNA polymerase sigma factors"/>
    <property type="match status" value="1"/>
</dbReference>
<dbReference type="InterPro" id="IPR014305">
    <property type="entry name" value="RNA_pol_sigma-G_actinobac"/>
</dbReference>
<dbReference type="InterPro" id="IPR013325">
    <property type="entry name" value="RNA_pol_sigma_r2"/>
</dbReference>
<keyword evidence="5" id="KW-0804">Transcription</keyword>
<dbReference type="SUPFAM" id="SSF54427">
    <property type="entry name" value="NTF2-like"/>
    <property type="match status" value="1"/>
</dbReference>
<evidence type="ECO:0000259" key="8">
    <source>
        <dbReference type="Pfam" id="PF08281"/>
    </source>
</evidence>